<organism evidence="1">
    <name type="scientific">Chromera velia CCMP2878</name>
    <dbReference type="NCBI Taxonomy" id="1169474"/>
    <lineage>
        <taxon>Eukaryota</taxon>
        <taxon>Sar</taxon>
        <taxon>Alveolata</taxon>
        <taxon>Colpodellida</taxon>
        <taxon>Chromeraceae</taxon>
        <taxon>Chromera</taxon>
    </lineage>
</organism>
<dbReference type="EMBL" id="CDMZ01001103">
    <property type="protein sequence ID" value="CEM27232.1"/>
    <property type="molecule type" value="Genomic_DNA"/>
</dbReference>
<name>A0A0G4GDI2_9ALVE</name>
<proteinExistence type="predicted"/>
<dbReference type="VEuPathDB" id="CryptoDB:Cvel_4551"/>
<reference evidence="1" key="1">
    <citation type="submission" date="2014-11" db="EMBL/GenBank/DDBJ databases">
        <authorList>
            <person name="Otto D Thomas"/>
            <person name="Naeem Raeece"/>
        </authorList>
    </citation>
    <scope>NUCLEOTIDE SEQUENCE</scope>
</reference>
<accession>A0A0G4GDI2</accession>
<protein>
    <submittedName>
        <fullName evidence="1">Uncharacterized protein</fullName>
    </submittedName>
</protein>
<evidence type="ECO:0000313" key="1">
    <source>
        <dbReference type="EMBL" id="CEM27232.1"/>
    </source>
</evidence>
<sequence length="463" mass="52357">MHPRYSYCSPLFHAQDVSAGEIISDGWDLLGRGREKLGGDDEGEDGDERGLNLFRDFRLELDGEGRFRLFRDFLKEKLGLGDDTNIEETRAYQALDELARKIAIDGFGGDGPPLSVPVGIGPEVLEANRWFDNYFDDILKETDDITRDFIKARSKFPLGDSEMQKEVRKTFTSRQGLVSSGLPFLELVNCTDMGSGTVLTEEEARAATSEALWDELHRNYAPLRIDDKYYFYLTAYSCEDFIIDGVSDGPNSAVLLGYEAAPVSTQSPSIPSLTLPLLRFHHWAYYETTSQLLVEKAEEWGIRMELDPNIVVQVRDGDEATDGPSPLKNWPGHDQGFFEIESPRIGFSARGWVYKPSFLLCVFVPPNWYWVRETEEGKLQTTMAVLQTFDLCPGLPVVFGTFRMYATEDSPLANTITDREEGVGMLWTIHDRFELSQMPHYVTPPVEPRQCGLLKTTLGFEEC</sequence>
<gene>
    <name evidence="1" type="ORF">Cvel_4551</name>
</gene>
<dbReference type="AlphaFoldDB" id="A0A0G4GDI2"/>